<keyword evidence="1" id="KW-1133">Transmembrane helix</keyword>
<proteinExistence type="predicted"/>
<feature type="transmembrane region" description="Helical" evidence="1">
    <location>
        <begin position="256"/>
        <end position="279"/>
    </location>
</feature>
<reference evidence="2" key="1">
    <citation type="submission" date="2022-07" db="EMBL/GenBank/DDBJ databases">
        <title>Genome Sequence of Leucocoprinus birnbaumii.</title>
        <authorList>
            <person name="Buettner E."/>
        </authorList>
    </citation>
    <scope>NUCLEOTIDE SEQUENCE</scope>
    <source>
        <strain evidence="2">VT141</strain>
    </source>
</reference>
<comment type="caution">
    <text evidence="2">The sequence shown here is derived from an EMBL/GenBank/DDBJ whole genome shotgun (WGS) entry which is preliminary data.</text>
</comment>
<protein>
    <submittedName>
        <fullName evidence="2">Uncharacterized protein</fullName>
    </submittedName>
</protein>
<feature type="transmembrane region" description="Helical" evidence="1">
    <location>
        <begin position="151"/>
        <end position="171"/>
    </location>
</feature>
<keyword evidence="1" id="KW-0812">Transmembrane</keyword>
<feature type="transmembrane region" description="Helical" evidence="1">
    <location>
        <begin position="107"/>
        <end position="131"/>
    </location>
</feature>
<sequence length="287" mass="32084">MAPTVQSHNSSSPSIFKSLDGRVLLSRRPATRDRFLRAVKAAEQAQKAIVDLGQREIQDRDRVNAAEWLNKIDRYTDEPYSRGGIPMPYRDFYQVWSAFIECQEQEWVASITGPLVVAFALTMYTAYSHFVPGDVLQANASNLLSQDLHRLLWIITGAGTTIIGVLLFALSRMQEPSKGLEMIQRVGDHTGFMILDLVCSMPAHYVLLMNVVVGLEIIAQAILSYPSLSTWLSQVIPPQIPIFTHFALKTVAQATYGYPVLMLAIIMWFLGSIHGRAALITMIQSKM</sequence>
<evidence type="ECO:0000313" key="3">
    <source>
        <dbReference type="Proteomes" id="UP001213000"/>
    </source>
</evidence>
<gene>
    <name evidence="2" type="ORF">NP233_g10466</name>
</gene>
<dbReference type="AlphaFoldDB" id="A0AAD5YM54"/>
<dbReference type="EMBL" id="JANIEX010001071">
    <property type="protein sequence ID" value="KAJ3561006.1"/>
    <property type="molecule type" value="Genomic_DNA"/>
</dbReference>
<keyword evidence="3" id="KW-1185">Reference proteome</keyword>
<feature type="transmembrane region" description="Helical" evidence="1">
    <location>
        <begin position="192"/>
        <end position="223"/>
    </location>
</feature>
<dbReference type="Proteomes" id="UP001213000">
    <property type="component" value="Unassembled WGS sequence"/>
</dbReference>
<accession>A0AAD5YM54</accession>
<organism evidence="2 3">
    <name type="scientific">Leucocoprinus birnbaumii</name>
    <dbReference type="NCBI Taxonomy" id="56174"/>
    <lineage>
        <taxon>Eukaryota</taxon>
        <taxon>Fungi</taxon>
        <taxon>Dikarya</taxon>
        <taxon>Basidiomycota</taxon>
        <taxon>Agaricomycotina</taxon>
        <taxon>Agaricomycetes</taxon>
        <taxon>Agaricomycetidae</taxon>
        <taxon>Agaricales</taxon>
        <taxon>Agaricineae</taxon>
        <taxon>Agaricaceae</taxon>
        <taxon>Leucocoprinus</taxon>
    </lineage>
</organism>
<keyword evidence="1" id="KW-0472">Membrane</keyword>
<name>A0AAD5YM54_9AGAR</name>
<evidence type="ECO:0000313" key="2">
    <source>
        <dbReference type="EMBL" id="KAJ3561006.1"/>
    </source>
</evidence>
<evidence type="ECO:0000256" key="1">
    <source>
        <dbReference type="SAM" id="Phobius"/>
    </source>
</evidence>